<keyword evidence="4 6" id="KW-1133">Transmembrane helix</keyword>
<feature type="transmembrane region" description="Helical" evidence="6">
    <location>
        <begin position="304"/>
        <end position="323"/>
    </location>
</feature>
<evidence type="ECO:0000313" key="8">
    <source>
        <dbReference type="EMBL" id="MBB3152279.1"/>
    </source>
</evidence>
<dbReference type="InterPro" id="IPR013525">
    <property type="entry name" value="ABC2_TM"/>
</dbReference>
<feature type="transmembrane region" description="Helical" evidence="6">
    <location>
        <begin position="235"/>
        <end position="260"/>
    </location>
</feature>
<feature type="domain" description="ABC-2 type transporter transmembrane" evidence="7">
    <location>
        <begin position="19"/>
        <end position="375"/>
    </location>
</feature>
<gene>
    <name evidence="8" type="ORF">FHS16_002325</name>
</gene>
<evidence type="ECO:0000256" key="1">
    <source>
        <dbReference type="ARBA" id="ARBA00004651"/>
    </source>
</evidence>
<evidence type="ECO:0000256" key="4">
    <source>
        <dbReference type="ARBA" id="ARBA00022989"/>
    </source>
</evidence>
<name>A0A7W5C7Q8_9BACL</name>
<feature type="transmembrane region" description="Helical" evidence="6">
    <location>
        <begin position="272"/>
        <end position="292"/>
    </location>
</feature>
<reference evidence="8 9" key="1">
    <citation type="submission" date="2020-08" db="EMBL/GenBank/DDBJ databases">
        <title>Genomic Encyclopedia of Type Strains, Phase III (KMG-III): the genomes of soil and plant-associated and newly described type strains.</title>
        <authorList>
            <person name="Whitman W."/>
        </authorList>
    </citation>
    <scope>NUCLEOTIDE SEQUENCE [LARGE SCALE GENOMIC DNA]</scope>
    <source>
        <strain evidence="8 9">CECT 8234</strain>
    </source>
</reference>
<evidence type="ECO:0000259" key="7">
    <source>
        <dbReference type="Pfam" id="PF12698"/>
    </source>
</evidence>
<dbReference type="InterPro" id="IPR051449">
    <property type="entry name" value="ABC-2_transporter_component"/>
</dbReference>
<dbReference type="PANTHER" id="PTHR30294">
    <property type="entry name" value="MEMBRANE COMPONENT OF ABC TRANSPORTER YHHJ-RELATED"/>
    <property type="match status" value="1"/>
</dbReference>
<keyword evidence="5 6" id="KW-0472">Membrane</keyword>
<dbReference type="PANTHER" id="PTHR30294:SF29">
    <property type="entry name" value="MULTIDRUG ABC TRANSPORTER PERMEASE YBHS-RELATED"/>
    <property type="match status" value="1"/>
</dbReference>
<dbReference type="Pfam" id="PF12698">
    <property type="entry name" value="ABC2_membrane_3"/>
    <property type="match status" value="1"/>
</dbReference>
<evidence type="ECO:0000256" key="2">
    <source>
        <dbReference type="ARBA" id="ARBA00022475"/>
    </source>
</evidence>
<accession>A0A7W5C7Q8</accession>
<dbReference type="EMBL" id="JACHXW010000005">
    <property type="protein sequence ID" value="MBB3152279.1"/>
    <property type="molecule type" value="Genomic_DNA"/>
</dbReference>
<protein>
    <submittedName>
        <fullName evidence="8">ABC-2 type transport system permease protein</fullName>
    </submittedName>
</protein>
<dbReference type="Proteomes" id="UP000518605">
    <property type="component" value="Unassembled WGS sequence"/>
</dbReference>
<keyword evidence="2" id="KW-1003">Cell membrane</keyword>
<dbReference type="GO" id="GO:0005886">
    <property type="term" value="C:plasma membrane"/>
    <property type="evidence" value="ECO:0007669"/>
    <property type="project" value="UniProtKB-SubCell"/>
</dbReference>
<organism evidence="8 9">
    <name type="scientific">Paenibacillus endophyticus</name>
    <dbReference type="NCBI Taxonomy" id="1294268"/>
    <lineage>
        <taxon>Bacteria</taxon>
        <taxon>Bacillati</taxon>
        <taxon>Bacillota</taxon>
        <taxon>Bacilli</taxon>
        <taxon>Bacillales</taxon>
        <taxon>Paenibacillaceae</taxon>
        <taxon>Paenibacillus</taxon>
    </lineage>
</organism>
<dbReference type="RefSeq" id="WP_183562016.1">
    <property type="nucleotide sequence ID" value="NZ_CBCSLB010000003.1"/>
</dbReference>
<keyword evidence="9" id="KW-1185">Reference proteome</keyword>
<evidence type="ECO:0000256" key="6">
    <source>
        <dbReference type="SAM" id="Phobius"/>
    </source>
</evidence>
<feature type="transmembrane region" description="Helical" evidence="6">
    <location>
        <begin position="192"/>
        <end position="214"/>
    </location>
</feature>
<evidence type="ECO:0000313" key="9">
    <source>
        <dbReference type="Proteomes" id="UP000518605"/>
    </source>
</evidence>
<comment type="caution">
    <text evidence="8">The sequence shown here is derived from an EMBL/GenBank/DDBJ whole genome shotgun (WGS) entry which is preliminary data.</text>
</comment>
<evidence type="ECO:0000256" key="3">
    <source>
        <dbReference type="ARBA" id="ARBA00022692"/>
    </source>
</evidence>
<sequence length="385" mass="41830">MRAWWTTVYYECVKYSRMRSLLVILIGLPLLLILLLGSAFNTDIKPAKVAVFNADHGNMRDGITLFWEEAAAGPYIKVLQAKSASEVQDWVREGTVDYGVSIPSDFSLQVETGKAAEWLTYAGRYEEKNIAADAVVNRYLSTVNLQIAAVQILGVMNAGDILKEPSAEDSIVVHNLGMGDSEIFGETSAIQYYSAAYLIMFLLYGGMAAAIALINQRESGTLQRMYTNPSSFRMTTLGVICGSGMLAALQAIVIVVFTSFVYDVNWGGQYEIIALICFLTAAAGIGLGITIASFAQNKKTTQTFFSIIVFSMTFLSGGMMTGIEKMVGGANKLTINHWASTSLRAVMTGTGQTEAWQEIGVLALFALCLLIIAIIRLPKVVKPHA</sequence>
<proteinExistence type="predicted"/>
<dbReference type="AlphaFoldDB" id="A0A7W5C7Q8"/>
<dbReference type="GO" id="GO:0140359">
    <property type="term" value="F:ABC-type transporter activity"/>
    <property type="evidence" value="ECO:0007669"/>
    <property type="project" value="InterPro"/>
</dbReference>
<comment type="subcellular location">
    <subcellularLocation>
        <location evidence="1">Cell membrane</location>
        <topology evidence="1">Multi-pass membrane protein</topology>
    </subcellularLocation>
</comment>
<dbReference type="Gene3D" id="3.40.1710.10">
    <property type="entry name" value="abc type-2 transporter like domain"/>
    <property type="match status" value="1"/>
</dbReference>
<evidence type="ECO:0000256" key="5">
    <source>
        <dbReference type="ARBA" id="ARBA00023136"/>
    </source>
</evidence>
<keyword evidence="3 6" id="KW-0812">Transmembrane</keyword>
<feature type="transmembrane region" description="Helical" evidence="6">
    <location>
        <begin position="359"/>
        <end position="377"/>
    </location>
</feature>